<comment type="caution">
    <text evidence="3">The sequence shown here is derived from an EMBL/GenBank/DDBJ whole genome shotgun (WGS) entry which is preliminary data.</text>
</comment>
<gene>
    <name evidence="3" type="ORF">EZS28_014789</name>
</gene>
<accession>A0A5J4W561</accession>
<dbReference type="Proteomes" id="UP000324800">
    <property type="component" value="Unassembled WGS sequence"/>
</dbReference>
<dbReference type="SUPFAM" id="SSF56112">
    <property type="entry name" value="Protein kinase-like (PK-like)"/>
    <property type="match status" value="1"/>
</dbReference>
<organism evidence="3 4">
    <name type="scientific">Streblomastix strix</name>
    <dbReference type="NCBI Taxonomy" id="222440"/>
    <lineage>
        <taxon>Eukaryota</taxon>
        <taxon>Metamonada</taxon>
        <taxon>Preaxostyla</taxon>
        <taxon>Oxymonadida</taxon>
        <taxon>Streblomastigidae</taxon>
        <taxon>Streblomastix</taxon>
    </lineage>
</organism>
<evidence type="ECO:0000313" key="3">
    <source>
        <dbReference type="EMBL" id="KAA6389683.1"/>
    </source>
</evidence>
<reference evidence="3 4" key="1">
    <citation type="submission" date="2019-03" db="EMBL/GenBank/DDBJ databases">
        <title>Single cell metagenomics reveals metabolic interactions within the superorganism composed of flagellate Streblomastix strix and complex community of Bacteroidetes bacteria on its surface.</title>
        <authorList>
            <person name="Treitli S.C."/>
            <person name="Kolisko M."/>
            <person name="Husnik F."/>
            <person name="Keeling P."/>
            <person name="Hampl V."/>
        </authorList>
    </citation>
    <scope>NUCLEOTIDE SEQUENCE [LARGE SCALE GENOMIC DNA]</scope>
    <source>
        <strain evidence="3">ST1C</strain>
    </source>
</reference>
<evidence type="ECO:0000313" key="4">
    <source>
        <dbReference type="Proteomes" id="UP000324800"/>
    </source>
</evidence>
<proteinExistence type="predicted"/>
<feature type="region of interest" description="Disordered" evidence="1">
    <location>
        <begin position="418"/>
        <end position="443"/>
    </location>
</feature>
<dbReference type="EMBL" id="SNRW01003493">
    <property type="protein sequence ID" value="KAA6389683.1"/>
    <property type="molecule type" value="Genomic_DNA"/>
</dbReference>
<dbReference type="InterPro" id="IPR000719">
    <property type="entry name" value="Prot_kinase_dom"/>
</dbReference>
<dbReference type="AlphaFoldDB" id="A0A5J4W561"/>
<dbReference type="GO" id="GO:0005524">
    <property type="term" value="F:ATP binding"/>
    <property type="evidence" value="ECO:0007669"/>
    <property type="project" value="InterPro"/>
</dbReference>
<sequence length="443" mass="50778">MLNFDPNKRISASEALQHSFFTGTRVLGEITQEQVQIAQAAINSQRSGNQKINQFDTDPIYIFPLTEVQKIIGPIDPYIIMEQFKAQINPHIRYNQHIQPPPTFINIPPPQKCQGTNNRKTSHAIKTLLNHIDRSGNLDTSYFAPVLTVPNPEFFSSLNITSIFPNVHFYVIIAHLNESSNIILEPLSAQPSPDHFALIIRHHPQNINILRSYFEEELQRYQDLEIQSAQDLMYIGFSPLQDGCCVIFFTSSTLTLESGIKQGLFQNNLTKLQIAKSLMDSIQYAHQNNIIGFDLRPTSIMITQDVNKLSIALIGYVGQKDQLAKHPDNENIKWDSKSTAPELQIRRHPLSKVKNVVEQTSASDIYALGLLIQNIFGKQGEIINVVKNILEKIPQNRCDILSFRKQFIEFYNKMKKEEEEKRNEESQEQITQRIELDARKRNN</sequence>
<evidence type="ECO:0000256" key="1">
    <source>
        <dbReference type="SAM" id="MobiDB-lite"/>
    </source>
</evidence>
<dbReference type="Gene3D" id="1.10.510.10">
    <property type="entry name" value="Transferase(Phosphotransferase) domain 1"/>
    <property type="match status" value="2"/>
</dbReference>
<feature type="compositionally biased region" description="Basic and acidic residues" evidence="1">
    <location>
        <begin position="434"/>
        <end position="443"/>
    </location>
</feature>
<dbReference type="PROSITE" id="PS50011">
    <property type="entry name" value="PROTEIN_KINASE_DOM"/>
    <property type="match status" value="1"/>
</dbReference>
<evidence type="ECO:0000259" key="2">
    <source>
        <dbReference type="PROSITE" id="PS50011"/>
    </source>
</evidence>
<protein>
    <recommendedName>
        <fullName evidence="2">Protein kinase domain-containing protein</fullName>
    </recommendedName>
</protein>
<feature type="domain" description="Protein kinase" evidence="2">
    <location>
        <begin position="132"/>
        <end position="443"/>
    </location>
</feature>
<name>A0A5J4W561_9EUKA</name>
<dbReference type="GO" id="GO:0004672">
    <property type="term" value="F:protein kinase activity"/>
    <property type="evidence" value="ECO:0007669"/>
    <property type="project" value="InterPro"/>
</dbReference>
<dbReference type="InterPro" id="IPR011009">
    <property type="entry name" value="Kinase-like_dom_sf"/>
</dbReference>